<proteinExistence type="predicted"/>
<keyword evidence="2" id="KW-1185">Reference proteome</keyword>
<dbReference type="Proteomes" id="UP000479756">
    <property type="component" value="Unassembled WGS sequence"/>
</dbReference>
<dbReference type="RefSeq" id="WP_163473016.1">
    <property type="nucleotide sequence ID" value="NZ_JAAGWZ010000002.1"/>
</dbReference>
<protein>
    <submittedName>
        <fullName evidence="1">Uncharacterized protein</fullName>
    </submittedName>
</protein>
<dbReference type="AlphaFoldDB" id="A0A7C9PND9"/>
<evidence type="ECO:0000313" key="2">
    <source>
        <dbReference type="Proteomes" id="UP000479756"/>
    </source>
</evidence>
<sequence length="66" mass="7416">MNGSRPVIPPRTERRLRAARRWALRGKAPLYGRRVSAPVAARRLARRVARLPVVGLLAGALRRVRP</sequence>
<dbReference type="EMBL" id="JAAGWZ010000002">
    <property type="protein sequence ID" value="NEM91348.1"/>
    <property type="molecule type" value="Genomic_DNA"/>
</dbReference>
<organism evidence="1 2">
    <name type="scientific">Galbitalea soli</name>
    <dbReference type="NCBI Taxonomy" id="1268042"/>
    <lineage>
        <taxon>Bacteria</taxon>
        <taxon>Bacillati</taxon>
        <taxon>Actinomycetota</taxon>
        <taxon>Actinomycetes</taxon>
        <taxon>Micrococcales</taxon>
        <taxon>Microbacteriaceae</taxon>
        <taxon>Galbitalea</taxon>
    </lineage>
</organism>
<comment type="caution">
    <text evidence="1">The sequence shown here is derived from an EMBL/GenBank/DDBJ whole genome shotgun (WGS) entry which is preliminary data.</text>
</comment>
<name>A0A7C9PND9_9MICO</name>
<evidence type="ECO:0000313" key="1">
    <source>
        <dbReference type="EMBL" id="NEM91348.1"/>
    </source>
</evidence>
<gene>
    <name evidence="1" type="ORF">G3T37_08245</name>
</gene>
<accession>A0A7C9PND9</accession>
<reference evidence="1 2" key="1">
    <citation type="journal article" date="2014" name="Int. J. Syst. Evol. Microbiol.">
        <title>Description of Galbitalea soli gen. nov., sp. nov., and Frondihabitans sucicola sp. nov.</title>
        <authorList>
            <person name="Kim S.J."/>
            <person name="Lim J.M."/>
            <person name="Ahn J.H."/>
            <person name="Weon H.Y."/>
            <person name="Hamada M."/>
            <person name="Suzuki K."/>
            <person name="Ahn T.Y."/>
            <person name="Kwon S.W."/>
        </authorList>
    </citation>
    <scope>NUCLEOTIDE SEQUENCE [LARGE SCALE GENOMIC DNA]</scope>
    <source>
        <strain evidence="1 2">NBRC 108727</strain>
    </source>
</reference>